<sequence>MTGASPVFLFLLTFMGAAVLVKHNDWNTLSPFALDRIAMRTTILAVFVYCMVVIIHERFSPQISSYITISNNIRFLSGTLAMTSMFLILVPAFGWLLLVIWLALLVKVAHNLHEPFHDFDKLKQLVAIWRGRPFN</sequence>
<feature type="transmembrane region" description="Helical" evidence="1">
    <location>
        <begin position="75"/>
        <end position="104"/>
    </location>
</feature>
<comment type="caution">
    <text evidence="3">The sequence shown here is derived from an EMBL/GenBank/DDBJ whole genome shotgun (WGS) entry which is preliminary data.</text>
</comment>
<evidence type="ECO:0000256" key="2">
    <source>
        <dbReference type="SAM" id="SignalP"/>
    </source>
</evidence>
<feature type="signal peptide" evidence="2">
    <location>
        <begin position="1"/>
        <end position="17"/>
    </location>
</feature>
<feature type="chain" id="PRO_5019537736" description="PRA1 family protein" evidence="2">
    <location>
        <begin position="18"/>
        <end position="135"/>
    </location>
</feature>
<evidence type="ECO:0000313" key="4">
    <source>
        <dbReference type="Proteomes" id="UP000288805"/>
    </source>
</evidence>
<keyword evidence="2" id="KW-0732">Signal</keyword>
<dbReference type="AlphaFoldDB" id="A0A438ELY6"/>
<dbReference type="PANTHER" id="PTHR34115:SF13">
    <property type="entry name" value="RPB1A"/>
    <property type="match status" value="1"/>
</dbReference>
<evidence type="ECO:0000256" key="1">
    <source>
        <dbReference type="SAM" id="Phobius"/>
    </source>
</evidence>
<dbReference type="Proteomes" id="UP000288805">
    <property type="component" value="Unassembled WGS sequence"/>
</dbReference>
<reference evidence="3 4" key="1">
    <citation type="journal article" date="2018" name="PLoS Genet.">
        <title>Population sequencing reveals clonal diversity and ancestral inbreeding in the grapevine cultivar Chardonnay.</title>
        <authorList>
            <person name="Roach M.J."/>
            <person name="Johnson D.L."/>
            <person name="Bohlmann J."/>
            <person name="van Vuuren H.J."/>
            <person name="Jones S.J."/>
            <person name="Pretorius I.S."/>
            <person name="Schmidt S.A."/>
            <person name="Borneman A.R."/>
        </authorList>
    </citation>
    <scope>NUCLEOTIDE SEQUENCE [LARGE SCALE GENOMIC DNA]</scope>
    <source>
        <strain evidence="4">cv. Chardonnay</strain>
        <tissue evidence="3">Leaf</tissue>
    </source>
</reference>
<feature type="transmembrane region" description="Helical" evidence="1">
    <location>
        <begin position="37"/>
        <end position="55"/>
    </location>
</feature>
<keyword evidence="1" id="KW-1133">Transmembrane helix</keyword>
<protein>
    <recommendedName>
        <fullName evidence="5">PRA1 family protein</fullName>
    </recommendedName>
</protein>
<organism evidence="3 4">
    <name type="scientific">Vitis vinifera</name>
    <name type="common">Grape</name>
    <dbReference type="NCBI Taxonomy" id="29760"/>
    <lineage>
        <taxon>Eukaryota</taxon>
        <taxon>Viridiplantae</taxon>
        <taxon>Streptophyta</taxon>
        <taxon>Embryophyta</taxon>
        <taxon>Tracheophyta</taxon>
        <taxon>Spermatophyta</taxon>
        <taxon>Magnoliopsida</taxon>
        <taxon>eudicotyledons</taxon>
        <taxon>Gunneridae</taxon>
        <taxon>Pentapetalae</taxon>
        <taxon>rosids</taxon>
        <taxon>Vitales</taxon>
        <taxon>Vitaceae</taxon>
        <taxon>Viteae</taxon>
        <taxon>Vitis</taxon>
    </lineage>
</organism>
<proteinExistence type="predicted"/>
<keyword evidence="1" id="KW-0812">Transmembrane</keyword>
<dbReference type="EMBL" id="QGNW01001243">
    <property type="protein sequence ID" value="RVW48751.1"/>
    <property type="molecule type" value="Genomic_DNA"/>
</dbReference>
<evidence type="ECO:0000313" key="3">
    <source>
        <dbReference type="EMBL" id="RVW48751.1"/>
    </source>
</evidence>
<accession>A0A438ELY6</accession>
<gene>
    <name evidence="3" type="ORF">CK203_076142</name>
</gene>
<evidence type="ECO:0008006" key="5">
    <source>
        <dbReference type="Google" id="ProtNLM"/>
    </source>
</evidence>
<dbReference type="InterPro" id="IPR053258">
    <property type="entry name" value="Ca-permeable_cation_channel"/>
</dbReference>
<dbReference type="PANTHER" id="PTHR34115">
    <property type="entry name" value="PROTEIN, PUTATIVE-RELATED"/>
    <property type="match status" value="1"/>
</dbReference>
<keyword evidence="1" id="KW-0472">Membrane</keyword>
<name>A0A438ELY6_VITVI</name>